<feature type="transmembrane region" description="Helical" evidence="1">
    <location>
        <begin position="46"/>
        <end position="67"/>
    </location>
</feature>
<evidence type="ECO:0000313" key="3">
    <source>
        <dbReference type="Proteomes" id="UP001497623"/>
    </source>
</evidence>
<dbReference type="AlphaFoldDB" id="A0AAV2QSX9"/>
<keyword evidence="1" id="KW-0472">Membrane</keyword>
<organism evidence="2 3">
    <name type="scientific">Meganyctiphanes norvegica</name>
    <name type="common">Northern krill</name>
    <name type="synonym">Thysanopoda norvegica</name>
    <dbReference type="NCBI Taxonomy" id="48144"/>
    <lineage>
        <taxon>Eukaryota</taxon>
        <taxon>Metazoa</taxon>
        <taxon>Ecdysozoa</taxon>
        <taxon>Arthropoda</taxon>
        <taxon>Crustacea</taxon>
        <taxon>Multicrustacea</taxon>
        <taxon>Malacostraca</taxon>
        <taxon>Eumalacostraca</taxon>
        <taxon>Eucarida</taxon>
        <taxon>Euphausiacea</taxon>
        <taxon>Euphausiidae</taxon>
        <taxon>Meganyctiphanes</taxon>
    </lineage>
</organism>
<evidence type="ECO:0000313" key="2">
    <source>
        <dbReference type="EMBL" id="CAL4095408.1"/>
    </source>
</evidence>
<keyword evidence="1" id="KW-1133">Transmembrane helix</keyword>
<dbReference type="EMBL" id="CAXKWB010009629">
    <property type="protein sequence ID" value="CAL4095408.1"/>
    <property type="molecule type" value="Genomic_DNA"/>
</dbReference>
<feature type="transmembrane region" description="Helical" evidence="1">
    <location>
        <begin position="14"/>
        <end position="34"/>
    </location>
</feature>
<feature type="transmembrane region" description="Helical" evidence="1">
    <location>
        <begin position="73"/>
        <end position="93"/>
    </location>
</feature>
<keyword evidence="3" id="KW-1185">Reference proteome</keyword>
<feature type="non-terminal residue" evidence="2">
    <location>
        <position position="1"/>
    </location>
</feature>
<proteinExistence type="predicted"/>
<evidence type="ECO:0008006" key="4">
    <source>
        <dbReference type="Google" id="ProtNLM"/>
    </source>
</evidence>
<evidence type="ECO:0000256" key="1">
    <source>
        <dbReference type="SAM" id="Phobius"/>
    </source>
</evidence>
<name>A0AAV2QSX9_MEGNR</name>
<dbReference type="Proteomes" id="UP001497623">
    <property type="component" value="Unassembled WGS sequence"/>
</dbReference>
<sequence>ISIFLLIYVVKKHLWIIFHVFYYFLLFRPSFFLSMMYQHSFSFMDFLFQHFFLNLTICSMFSLLSIFILFSNFFLSLGILLLLLGFFLGINLMHNMRRQLKRIFIHVSVFFSIE</sequence>
<protein>
    <recommendedName>
        <fullName evidence="4">NADH dehydrogenase subunit 4L</fullName>
    </recommendedName>
</protein>
<comment type="caution">
    <text evidence="2">The sequence shown here is derived from an EMBL/GenBank/DDBJ whole genome shotgun (WGS) entry which is preliminary data.</text>
</comment>
<reference evidence="2 3" key="1">
    <citation type="submission" date="2024-05" db="EMBL/GenBank/DDBJ databases">
        <authorList>
            <person name="Wallberg A."/>
        </authorList>
    </citation>
    <scope>NUCLEOTIDE SEQUENCE [LARGE SCALE GENOMIC DNA]</scope>
</reference>
<keyword evidence="1" id="KW-0812">Transmembrane</keyword>
<accession>A0AAV2QSX9</accession>
<gene>
    <name evidence="2" type="ORF">MNOR_LOCUS15408</name>
</gene>